<sequence length="357" mass="37764">MVLNMLKDVGDIAANVPYVHAIAGILSTIIDIHQQSHDCKEEWKATIQCIENIKAEVDVFLAEQKQNGEIPAHVRKAFDALVASIQVTFSSRDKYQALSRMERLWKRRELKDEAKKCVELISGAETRLHRTLLGPMAIQVDQIYNIVQSQHILSTSVPSQVPTFPTEDQDGEFLKKVEEYDLYMGCEAELSAGSGGDERDDGIGGSGGGIAVNNSHSKLGFHSKTHISAGNGGEGWDIGEGGHGGAIGADNVHSMQRYWGLLNAGDGGNGDSGGNGGTGGDIGVENVETTQDFRGSIVAGCGGTSNLGAGGAGGSIGIQNRDAIQYFNGKIKSGRGVMLPVSLDEAAMVVVLGLEIT</sequence>
<dbReference type="AlphaFoldDB" id="A0A6A4GS07"/>
<proteinExistence type="predicted"/>
<accession>A0A6A4GS07</accession>
<name>A0A6A4GS07_9AGAR</name>
<dbReference type="OrthoDB" id="431454at2759"/>
<evidence type="ECO:0000313" key="1">
    <source>
        <dbReference type="EMBL" id="KAE9388163.1"/>
    </source>
</evidence>
<dbReference type="InterPro" id="IPR059179">
    <property type="entry name" value="MLKL-like_MCAfunc"/>
</dbReference>
<organism evidence="1 2">
    <name type="scientific">Gymnopus androsaceus JB14</name>
    <dbReference type="NCBI Taxonomy" id="1447944"/>
    <lineage>
        <taxon>Eukaryota</taxon>
        <taxon>Fungi</taxon>
        <taxon>Dikarya</taxon>
        <taxon>Basidiomycota</taxon>
        <taxon>Agaricomycotina</taxon>
        <taxon>Agaricomycetes</taxon>
        <taxon>Agaricomycetidae</taxon>
        <taxon>Agaricales</taxon>
        <taxon>Marasmiineae</taxon>
        <taxon>Omphalotaceae</taxon>
        <taxon>Gymnopus</taxon>
    </lineage>
</organism>
<dbReference type="CDD" id="cd21037">
    <property type="entry name" value="MLKL_NTD"/>
    <property type="match status" value="1"/>
</dbReference>
<dbReference type="EMBL" id="ML769758">
    <property type="protein sequence ID" value="KAE9388163.1"/>
    <property type="molecule type" value="Genomic_DNA"/>
</dbReference>
<keyword evidence="2" id="KW-1185">Reference proteome</keyword>
<reference evidence="1" key="1">
    <citation type="journal article" date="2019" name="Environ. Microbiol.">
        <title>Fungal ecological strategies reflected in gene transcription - a case study of two litter decomposers.</title>
        <authorList>
            <person name="Barbi F."/>
            <person name="Kohler A."/>
            <person name="Barry K."/>
            <person name="Baskaran P."/>
            <person name="Daum C."/>
            <person name="Fauchery L."/>
            <person name="Ihrmark K."/>
            <person name="Kuo A."/>
            <person name="LaButti K."/>
            <person name="Lipzen A."/>
            <person name="Morin E."/>
            <person name="Grigoriev I.V."/>
            <person name="Henrissat B."/>
            <person name="Lindahl B."/>
            <person name="Martin F."/>
        </authorList>
    </citation>
    <scope>NUCLEOTIDE SEQUENCE</scope>
    <source>
        <strain evidence="1">JB14</strain>
    </source>
</reference>
<evidence type="ECO:0000313" key="2">
    <source>
        <dbReference type="Proteomes" id="UP000799118"/>
    </source>
</evidence>
<gene>
    <name evidence="1" type="ORF">BT96DRAFT_927235</name>
</gene>
<protein>
    <submittedName>
        <fullName evidence="1">Uncharacterized protein</fullName>
    </submittedName>
</protein>
<feature type="non-terminal residue" evidence="1">
    <location>
        <position position="357"/>
    </location>
</feature>
<dbReference type="Proteomes" id="UP000799118">
    <property type="component" value="Unassembled WGS sequence"/>
</dbReference>